<evidence type="ECO:0000313" key="7">
    <source>
        <dbReference type="EMBL" id="GAF97514.1"/>
    </source>
</evidence>
<evidence type="ECO:0000256" key="5">
    <source>
        <dbReference type="ARBA" id="ARBA00022723"/>
    </source>
</evidence>
<comment type="subcellular location">
    <subcellularLocation>
        <location evidence="1">Cytoplasm</location>
    </subcellularLocation>
</comment>
<dbReference type="Gene3D" id="3.60.20.10">
    <property type="entry name" value="Glutamine Phosphoribosylpyrophosphate, subunit 1, domain 1"/>
    <property type="match status" value="1"/>
</dbReference>
<dbReference type="GO" id="GO:0004298">
    <property type="term" value="F:threonine-type endopeptidase activity"/>
    <property type="evidence" value="ECO:0007669"/>
    <property type="project" value="InterPro"/>
</dbReference>
<evidence type="ECO:0000256" key="6">
    <source>
        <dbReference type="ARBA" id="ARBA00022801"/>
    </source>
</evidence>
<dbReference type="GO" id="GO:0005839">
    <property type="term" value="C:proteasome core complex"/>
    <property type="evidence" value="ECO:0007669"/>
    <property type="project" value="InterPro"/>
</dbReference>
<keyword evidence="4" id="KW-0645">Protease</keyword>
<protein>
    <recommendedName>
        <fullName evidence="8">HslU--HslV peptidase proteolytic subunit</fullName>
    </recommendedName>
</protein>
<proteinExistence type="inferred from homology"/>
<keyword evidence="5" id="KW-0479">Metal-binding</keyword>
<evidence type="ECO:0008006" key="8">
    <source>
        <dbReference type="Google" id="ProtNLM"/>
    </source>
</evidence>
<sequence length="131" mass="14007">LNSPFGATADCLTLLDKFEGKLKKYDGQLRRAAVELTKEWRTDRILRHLEAILVAVSEEGLLMISGSGDVLEPDDGVVGVGSGGPYALAAAKALLSTADFPADETAKRALAIAADIDIYTNTEISLEEISW</sequence>
<dbReference type="PANTHER" id="PTHR32194">
    <property type="entry name" value="METALLOPROTEASE TLDD"/>
    <property type="match status" value="1"/>
</dbReference>
<dbReference type="SUPFAM" id="SSF56235">
    <property type="entry name" value="N-terminal nucleophile aminohydrolases (Ntn hydrolases)"/>
    <property type="match status" value="1"/>
</dbReference>
<dbReference type="GO" id="GO:0046872">
    <property type="term" value="F:metal ion binding"/>
    <property type="evidence" value="ECO:0007669"/>
    <property type="project" value="UniProtKB-KW"/>
</dbReference>
<reference evidence="7" key="1">
    <citation type="journal article" date="2014" name="Front. Microbiol.">
        <title>High frequency of phylogenetically diverse reductive dehalogenase-homologous genes in deep subseafloor sedimentary metagenomes.</title>
        <authorList>
            <person name="Kawai M."/>
            <person name="Futagami T."/>
            <person name="Toyoda A."/>
            <person name="Takaki Y."/>
            <person name="Nishi S."/>
            <person name="Hori S."/>
            <person name="Arai W."/>
            <person name="Tsubouchi T."/>
            <person name="Morono Y."/>
            <person name="Uchiyama I."/>
            <person name="Ito T."/>
            <person name="Fujiyama A."/>
            <person name="Inagaki F."/>
            <person name="Takami H."/>
        </authorList>
    </citation>
    <scope>NUCLEOTIDE SEQUENCE</scope>
    <source>
        <strain evidence="7">Expedition CK06-06</strain>
    </source>
</reference>
<organism evidence="7">
    <name type="scientific">marine sediment metagenome</name>
    <dbReference type="NCBI Taxonomy" id="412755"/>
    <lineage>
        <taxon>unclassified sequences</taxon>
        <taxon>metagenomes</taxon>
        <taxon>ecological metagenomes</taxon>
    </lineage>
</organism>
<dbReference type="InterPro" id="IPR029055">
    <property type="entry name" value="Ntn_hydrolases_N"/>
</dbReference>
<evidence type="ECO:0000256" key="1">
    <source>
        <dbReference type="ARBA" id="ARBA00004496"/>
    </source>
</evidence>
<keyword evidence="6" id="KW-0378">Hydrolase</keyword>
<keyword evidence="3" id="KW-0963">Cytoplasm</keyword>
<dbReference type="NCBIfam" id="NF003964">
    <property type="entry name" value="PRK05456.1"/>
    <property type="match status" value="1"/>
</dbReference>
<dbReference type="Pfam" id="PF00227">
    <property type="entry name" value="Proteasome"/>
    <property type="match status" value="1"/>
</dbReference>
<comment type="caution">
    <text evidence="7">The sequence shown here is derived from an EMBL/GenBank/DDBJ whole genome shotgun (WGS) entry which is preliminary data.</text>
</comment>
<evidence type="ECO:0000256" key="3">
    <source>
        <dbReference type="ARBA" id="ARBA00022490"/>
    </source>
</evidence>
<dbReference type="NCBIfam" id="TIGR03692">
    <property type="entry name" value="ATP_dep_HslV"/>
    <property type="match status" value="1"/>
</dbReference>
<accession>X0TW96</accession>
<dbReference type="PROSITE" id="PS51476">
    <property type="entry name" value="PROTEASOME_BETA_2"/>
    <property type="match status" value="1"/>
</dbReference>
<dbReference type="GO" id="GO:0051603">
    <property type="term" value="P:proteolysis involved in protein catabolic process"/>
    <property type="evidence" value="ECO:0007669"/>
    <property type="project" value="InterPro"/>
</dbReference>
<feature type="non-terminal residue" evidence="7">
    <location>
        <position position="1"/>
    </location>
</feature>
<evidence type="ECO:0000256" key="2">
    <source>
        <dbReference type="ARBA" id="ARBA00006053"/>
    </source>
</evidence>
<dbReference type="GO" id="GO:0009376">
    <property type="term" value="C:HslUV protease complex"/>
    <property type="evidence" value="ECO:0007669"/>
    <property type="project" value="InterPro"/>
</dbReference>
<evidence type="ECO:0000256" key="4">
    <source>
        <dbReference type="ARBA" id="ARBA00022670"/>
    </source>
</evidence>
<comment type="similarity">
    <text evidence="2">Belongs to the peptidase T1B family. HslV subfamily.</text>
</comment>
<name>X0TW96_9ZZZZ</name>
<dbReference type="EMBL" id="BARS01010805">
    <property type="protein sequence ID" value="GAF97514.1"/>
    <property type="molecule type" value="Genomic_DNA"/>
</dbReference>
<dbReference type="InterPro" id="IPR022281">
    <property type="entry name" value="ATP-dep_Prtase_HsIV_su"/>
</dbReference>
<dbReference type="AlphaFoldDB" id="X0TW96"/>
<dbReference type="InterPro" id="IPR001353">
    <property type="entry name" value="Proteasome_sua/b"/>
</dbReference>
<gene>
    <name evidence="7" type="ORF">S01H1_19890</name>
</gene>
<dbReference type="InterPro" id="IPR023333">
    <property type="entry name" value="Proteasome_suB-type"/>
</dbReference>
<dbReference type="PANTHER" id="PTHR32194:SF0">
    <property type="entry name" value="ATP-DEPENDENT PROTEASE SUBUNIT HSLV"/>
    <property type="match status" value="1"/>
</dbReference>